<accession>A0ACA9Y648</accession>
<organism evidence="1 2">
    <name type="scientific">[Candida] jaroonii</name>
    <dbReference type="NCBI Taxonomy" id="467808"/>
    <lineage>
        <taxon>Eukaryota</taxon>
        <taxon>Fungi</taxon>
        <taxon>Dikarya</taxon>
        <taxon>Ascomycota</taxon>
        <taxon>Saccharomycotina</taxon>
        <taxon>Pichiomycetes</taxon>
        <taxon>Debaryomycetaceae</taxon>
        <taxon>Yamadazyma</taxon>
    </lineage>
</organism>
<evidence type="ECO:0000313" key="2">
    <source>
        <dbReference type="Proteomes" id="UP001152531"/>
    </source>
</evidence>
<dbReference type="EMBL" id="CALSDN010000003">
    <property type="protein sequence ID" value="CAH6720126.1"/>
    <property type="molecule type" value="Genomic_DNA"/>
</dbReference>
<protein>
    <submittedName>
        <fullName evidence="1">General amino acid permease Agp2p</fullName>
    </submittedName>
</protein>
<evidence type="ECO:0000313" key="1">
    <source>
        <dbReference type="EMBL" id="CAH6720126.1"/>
    </source>
</evidence>
<proteinExistence type="predicted"/>
<dbReference type="Proteomes" id="UP001152531">
    <property type="component" value="Unassembled WGS sequence"/>
</dbReference>
<comment type="caution">
    <text evidence="1">The sequence shown here is derived from an EMBL/GenBank/DDBJ whole genome shotgun (WGS) entry which is preliminary data.</text>
</comment>
<name>A0ACA9Y648_9ASCO</name>
<keyword evidence="2" id="KW-1185">Reference proteome</keyword>
<sequence length="560" mass="62276">MEKPIKHNENEDFGDFDQNSTSISSKPTTKPIKIGFLYINPEEKIHRTLPLRVINLIAIGGCIGTALFITIGTALTAGGPLSLLLAYCFWTVVMLILTTAIGEMVSYIPVPSPFITMAGRCVDEALEFCSGWNFYLMESLYIPFEIVAVNGMIHYWRDDYSAGITLALQIFLYAMINIFAVRIYGESEFWLSLGKLILAIGLLFFTLITMCGGNPERDAFGFRNWRVPGGPMVEYINTGDTGRFQGLLAALIQSAFTIVGPEYLSMVSSEAMNPRVTMPKAFKTVLYRLVIFYVLGAFSVSILVAYNDPTLNNASTSDAAASPYVVAMKNLGITALPDIVNAVIITSAFSAGNSYVYCSSRVLYSLAKRGFAPKFFSYCTASGVPIFCIFAAICFALLSLLQLGSGSATVLGYLVSICTGSQVLNYVFMAITYIGFNRACQAQNVDRNGFKYKAWFQPYGVYFSLTFLVIMVGILGYTNFLPGRWVTSSFIFNYIMVFVNIALFLFWKFFKQTKLVKPVDADLISGLDEIEEHEYEYYAKLESEGTKDNTIFKKIMSWVF</sequence>
<reference evidence="1" key="1">
    <citation type="submission" date="2022-06" db="EMBL/GenBank/DDBJ databases">
        <authorList>
            <person name="Legras J.-L."/>
            <person name="Devillers H."/>
            <person name="Grondin C."/>
        </authorList>
    </citation>
    <scope>NUCLEOTIDE SEQUENCE</scope>
    <source>
        <strain evidence="1">CLIB 1444</strain>
    </source>
</reference>
<gene>
    <name evidence="1" type="ORF">CLIB1444_03S05006</name>
</gene>